<accession>A0A8X6RN17</accession>
<protein>
    <submittedName>
        <fullName evidence="1">Uncharacterized protein</fullName>
    </submittedName>
</protein>
<keyword evidence="2" id="KW-1185">Reference proteome</keyword>
<gene>
    <name evidence="1" type="ORF">TNCV_4905341</name>
</gene>
<evidence type="ECO:0000313" key="1">
    <source>
        <dbReference type="EMBL" id="GFX97883.1"/>
    </source>
</evidence>
<dbReference type="AlphaFoldDB" id="A0A8X6RN17"/>
<dbReference type="Proteomes" id="UP000887159">
    <property type="component" value="Unassembled WGS sequence"/>
</dbReference>
<name>A0A8X6RN17_TRICX</name>
<organism evidence="1 2">
    <name type="scientific">Trichonephila clavipes</name>
    <name type="common">Golden silk orbweaver</name>
    <name type="synonym">Nephila clavipes</name>
    <dbReference type="NCBI Taxonomy" id="2585209"/>
    <lineage>
        <taxon>Eukaryota</taxon>
        <taxon>Metazoa</taxon>
        <taxon>Ecdysozoa</taxon>
        <taxon>Arthropoda</taxon>
        <taxon>Chelicerata</taxon>
        <taxon>Arachnida</taxon>
        <taxon>Araneae</taxon>
        <taxon>Araneomorphae</taxon>
        <taxon>Entelegynae</taxon>
        <taxon>Araneoidea</taxon>
        <taxon>Nephilidae</taxon>
        <taxon>Trichonephila</taxon>
    </lineage>
</organism>
<reference evidence="1" key="1">
    <citation type="submission" date="2020-08" db="EMBL/GenBank/DDBJ databases">
        <title>Multicomponent nature underlies the extraordinary mechanical properties of spider dragline silk.</title>
        <authorList>
            <person name="Kono N."/>
            <person name="Nakamura H."/>
            <person name="Mori M."/>
            <person name="Yoshida Y."/>
            <person name="Ohtoshi R."/>
            <person name="Malay A.D."/>
            <person name="Moran D.A.P."/>
            <person name="Tomita M."/>
            <person name="Numata K."/>
            <person name="Arakawa K."/>
        </authorList>
    </citation>
    <scope>NUCLEOTIDE SEQUENCE</scope>
</reference>
<sequence>MSNNVERYNYRGCGIIVWKEIYFDGYTDLYLINGGILTGLRYRGGSTRNELEWDIFKGSILSYGLSFLKRKFKDMP</sequence>
<proteinExistence type="predicted"/>
<comment type="caution">
    <text evidence="1">The sequence shown here is derived from an EMBL/GenBank/DDBJ whole genome shotgun (WGS) entry which is preliminary data.</text>
</comment>
<dbReference type="EMBL" id="BMAU01021201">
    <property type="protein sequence ID" value="GFX97883.1"/>
    <property type="molecule type" value="Genomic_DNA"/>
</dbReference>
<evidence type="ECO:0000313" key="2">
    <source>
        <dbReference type="Proteomes" id="UP000887159"/>
    </source>
</evidence>